<gene>
    <name evidence="3" type="ORF">FB391_0785</name>
</gene>
<feature type="transmembrane region" description="Helical" evidence="1">
    <location>
        <begin position="189"/>
        <end position="210"/>
    </location>
</feature>
<feature type="transmembrane region" description="Helical" evidence="1">
    <location>
        <begin position="216"/>
        <end position="233"/>
    </location>
</feature>
<feature type="transmembrane region" description="Helical" evidence="1">
    <location>
        <begin position="306"/>
        <end position="331"/>
    </location>
</feature>
<evidence type="ECO:0000313" key="4">
    <source>
        <dbReference type="Proteomes" id="UP000320235"/>
    </source>
</evidence>
<feature type="transmembrane region" description="Helical" evidence="1">
    <location>
        <begin position="245"/>
        <end position="263"/>
    </location>
</feature>
<dbReference type="PANTHER" id="PTHR23028">
    <property type="entry name" value="ACETYLTRANSFERASE"/>
    <property type="match status" value="1"/>
</dbReference>
<name>A0A543FKU8_9MICO</name>
<feature type="domain" description="Acyltransferase 3" evidence="2">
    <location>
        <begin position="12"/>
        <end position="355"/>
    </location>
</feature>
<dbReference type="RefSeq" id="WP_342778175.1">
    <property type="nucleotide sequence ID" value="NZ_BAABLH010000001.1"/>
</dbReference>
<proteinExistence type="predicted"/>
<accession>A0A543FKU8</accession>
<protein>
    <submittedName>
        <fullName evidence="3">Peptidoglycan/LPS O-acetylase OafA/YrhL</fullName>
    </submittedName>
</protein>
<dbReference type="GO" id="GO:0016747">
    <property type="term" value="F:acyltransferase activity, transferring groups other than amino-acyl groups"/>
    <property type="evidence" value="ECO:0007669"/>
    <property type="project" value="InterPro"/>
</dbReference>
<feature type="transmembrane region" description="Helical" evidence="1">
    <location>
        <begin position="102"/>
        <end position="120"/>
    </location>
</feature>
<feature type="transmembrane region" description="Helical" evidence="1">
    <location>
        <begin position="164"/>
        <end position="182"/>
    </location>
</feature>
<evidence type="ECO:0000259" key="2">
    <source>
        <dbReference type="Pfam" id="PF01757"/>
    </source>
</evidence>
<dbReference type="Proteomes" id="UP000320235">
    <property type="component" value="Unassembled WGS sequence"/>
</dbReference>
<sequence length="389" mass="41947">MKVSAPTSSRIASLDGLRGTAALIVLLHHALLTMSGFAAVYWGLPAPAFAAPFAYTPLHVVWAGPEAVLVFFVLSGVVLTLPATRRRSLPWAAYYPSRLIRLYLPVLFAVAFAVLLARLWPRATDGRYSPWVQMHNEAPTVANALHNAFLLNGTTWLNSPLWSLQWEVLFSLLLPVYVFLAVRWGRDQWLLIGCGLVALIVAGEVTGIVALRYLPYFGLGSLVAANLEALTGLSDRFDRSRRSTLAQSALAAGALILLTFRWWPGNLLPAPVAQFSGAIVAVGAVLVVLVAVCLPGARRVLASRPLMAAGTISFSLYLVHEPILVTLAVVTPPDMSWIAPLAGIPLAIAAGWLFYIVIERGTHRLARAVARAIKSRPIKPSASSRVGES</sequence>
<keyword evidence="4" id="KW-1185">Reference proteome</keyword>
<keyword evidence="1" id="KW-0472">Membrane</keyword>
<feature type="transmembrane region" description="Helical" evidence="1">
    <location>
        <begin position="337"/>
        <end position="358"/>
    </location>
</feature>
<evidence type="ECO:0000256" key="1">
    <source>
        <dbReference type="SAM" id="Phobius"/>
    </source>
</evidence>
<organism evidence="3 4">
    <name type="scientific">Microbacterium kyungheense</name>
    <dbReference type="NCBI Taxonomy" id="1263636"/>
    <lineage>
        <taxon>Bacteria</taxon>
        <taxon>Bacillati</taxon>
        <taxon>Actinomycetota</taxon>
        <taxon>Actinomycetes</taxon>
        <taxon>Micrococcales</taxon>
        <taxon>Microbacteriaceae</taxon>
        <taxon>Microbacterium</taxon>
    </lineage>
</organism>
<dbReference type="Pfam" id="PF01757">
    <property type="entry name" value="Acyl_transf_3"/>
    <property type="match status" value="1"/>
</dbReference>
<dbReference type="InterPro" id="IPR002656">
    <property type="entry name" value="Acyl_transf_3_dom"/>
</dbReference>
<feature type="transmembrane region" description="Helical" evidence="1">
    <location>
        <begin position="275"/>
        <end position="294"/>
    </location>
</feature>
<keyword evidence="1" id="KW-1133">Transmembrane helix</keyword>
<dbReference type="InterPro" id="IPR050879">
    <property type="entry name" value="Acyltransferase_3"/>
</dbReference>
<reference evidence="3 4" key="1">
    <citation type="submission" date="2019-06" db="EMBL/GenBank/DDBJ databases">
        <title>Sequencing the genomes of 1000 actinobacteria strains.</title>
        <authorList>
            <person name="Klenk H.-P."/>
        </authorList>
    </citation>
    <scope>NUCLEOTIDE SEQUENCE [LARGE SCALE GENOMIC DNA]</scope>
    <source>
        <strain evidence="3 4">DSM 105492</strain>
    </source>
</reference>
<comment type="caution">
    <text evidence="3">The sequence shown here is derived from an EMBL/GenBank/DDBJ whole genome shotgun (WGS) entry which is preliminary data.</text>
</comment>
<dbReference type="EMBL" id="VFPE01000001">
    <property type="protein sequence ID" value="TQM34497.1"/>
    <property type="molecule type" value="Genomic_DNA"/>
</dbReference>
<feature type="transmembrane region" description="Helical" evidence="1">
    <location>
        <begin position="60"/>
        <end position="81"/>
    </location>
</feature>
<evidence type="ECO:0000313" key="3">
    <source>
        <dbReference type="EMBL" id="TQM34497.1"/>
    </source>
</evidence>
<dbReference type="AlphaFoldDB" id="A0A543FKU8"/>
<keyword evidence="1" id="KW-0812">Transmembrane</keyword>